<dbReference type="RefSeq" id="WP_244719363.1">
    <property type="nucleotide sequence ID" value="NZ_CP095049.1"/>
</dbReference>
<dbReference type="EMBL" id="CP095049">
    <property type="protein sequence ID" value="UOQ53705.1"/>
    <property type="molecule type" value="Genomic_DNA"/>
</dbReference>
<accession>A0ABY4FBA6</accession>
<evidence type="ECO:0000313" key="2">
    <source>
        <dbReference type="Proteomes" id="UP000831785"/>
    </source>
</evidence>
<evidence type="ECO:0000313" key="1">
    <source>
        <dbReference type="EMBL" id="UOQ53705.1"/>
    </source>
</evidence>
<name>A0ABY4FBA6_9BACT</name>
<reference evidence="1 2" key="1">
    <citation type="submission" date="2022-04" db="EMBL/GenBank/DDBJ databases">
        <title>Hymenobacter sp. isolated from the air.</title>
        <authorList>
            <person name="Won M."/>
            <person name="Lee C.-M."/>
            <person name="Woen H.-Y."/>
            <person name="Kwon S.-W."/>
        </authorList>
    </citation>
    <scope>NUCLEOTIDE SEQUENCE [LARGE SCALE GENOMIC DNA]</scope>
    <source>
        <strain evidence="2">5116 S-27</strain>
    </source>
</reference>
<dbReference type="Proteomes" id="UP000831785">
    <property type="component" value="Chromosome"/>
</dbReference>
<organism evidence="1 2">
    <name type="scientific">Hymenobacter cellulosivorans</name>
    <dbReference type="NCBI Taxonomy" id="2932249"/>
    <lineage>
        <taxon>Bacteria</taxon>
        <taxon>Pseudomonadati</taxon>
        <taxon>Bacteroidota</taxon>
        <taxon>Cytophagia</taxon>
        <taxon>Cytophagales</taxon>
        <taxon>Hymenobacteraceae</taxon>
        <taxon>Hymenobacter</taxon>
    </lineage>
</organism>
<proteinExistence type="predicted"/>
<protein>
    <submittedName>
        <fullName evidence="1">Uncharacterized protein</fullName>
    </submittedName>
</protein>
<keyword evidence="2" id="KW-1185">Reference proteome</keyword>
<sequence length="239" mass="27626">MPPFISQLQELRQQLPIGIRHALQLLERTQGNVAAAAQLFKQELTELVMSKTGVARPVAEQHLAAAKYEVPRALYSIRAELYTLTEHILIRYQADKSEALSRIQSVIQRETPLVRKEWLEVSELPKLNRPQACVILLCEWLGFEDWEDLTSALYFHLDLVTTYLRQELQQDTLAVTLLAMRDRHAALQAKYATASFEVALKRIQNDKLLQGYEAEYEHLKPRLLDRLYSYVQEHIGSFP</sequence>
<gene>
    <name evidence="1" type="ORF">MUN80_02850</name>
</gene>